<organism evidence="1 2">
    <name type="scientific">Gordonia desulfuricans</name>
    <dbReference type="NCBI Taxonomy" id="89051"/>
    <lineage>
        <taxon>Bacteria</taxon>
        <taxon>Bacillati</taxon>
        <taxon>Actinomycetota</taxon>
        <taxon>Actinomycetes</taxon>
        <taxon>Mycobacteriales</taxon>
        <taxon>Gordoniaceae</taxon>
        <taxon>Gordonia</taxon>
    </lineage>
</organism>
<dbReference type="InterPro" id="IPR036291">
    <property type="entry name" value="NAD(P)-bd_dom_sf"/>
</dbReference>
<dbReference type="RefSeq" id="WP_059036894.1">
    <property type="nucleotide sequence ID" value="NZ_JAADZU010000088.1"/>
</dbReference>
<evidence type="ECO:0008006" key="3">
    <source>
        <dbReference type="Google" id="ProtNLM"/>
    </source>
</evidence>
<evidence type="ECO:0000313" key="2">
    <source>
        <dbReference type="Proteomes" id="UP000466307"/>
    </source>
</evidence>
<name>A0A7K3LUD7_9ACTN</name>
<proteinExistence type="predicted"/>
<accession>A0A7K3LUD7</accession>
<comment type="caution">
    <text evidence="1">The sequence shown here is derived from an EMBL/GenBank/DDBJ whole genome shotgun (WGS) entry which is preliminary data.</text>
</comment>
<sequence>MHIAPTPTDTVLVVTDGTVRSTAIIDQLLHNGRSVAVTGRCTRDLVAYVDARVHDHVWAVVSDPSDPDQIATVIERATESMGPVIMVIDPGGLLDDVHDADRRVA</sequence>
<dbReference type="EMBL" id="JAADZU010000088">
    <property type="protein sequence ID" value="NDK91890.1"/>
    <property type="molecule type" value="Genomic_DNA"/>
</dbReference>
<gene>
    <name evidence="1" type="ORF">GYA93_20295</name>
</gene>
<dbReference type="SUPFAM" id="SSF51735">
    <property type="entry name" value="NAD(P)-binding Rossmann-fold domains"/>
    <property type="match status" value="1"/>
</dbReference>
<dbReference type="AlphaFoldDB" id="A0A7K3LUD7"/>
<evidence type="ECO:0000313" key="1">
    <source>
        <dbReference type="EMBL" id="NDK91890.1"/>
    </source>
</evidence>
<keyword evidence="2" id="KW-1185">Reference proteome</keyword>
<dbReference type="Proteomes" id="UP000466307">
    <property type="component" value="Unassembled WGS sequence"/>
</dbReference>
<reference evidence="1 2" key="1">
    <citation type="submission" date="2020-01" db="EMBL/GenBank/DDBJ databases">
        <title>Investigation of new actinobacteria for the biodesulphurisation of diesel fuel.</title>
        <authorList>
            <person name="Athi Narayanan S.M."/>
        </authorList>
    </citation>
    <scope>NUCLEOTIDE SEQUENCE [LARGE SCALE GENOMIC DNA]</scope>
    <source>
        <strain evidence="1 2">213E</strain>
    </source>
</reference>
<protein>
    <recommendedName>
        <fullName evidence="3">SDR family NAD(P)-dependent oxidoreductase</fullName>
    </recommendedName>
</protein>